<keyword evidence="2" id="KW-1185">Reference proteome</keyword>
<protein>
    <submittedName>
        <fullName evidence="1">Uncharacterized protein</fullName>
    </submittedName>
</protein>
<accession>A0AC60QW55</accession>
<dbReference type="Proteomes" id="UP000805193">
    <property type="component" value="Unassembled WGS sequence"/>
</dbReference>
<reference evidence="1 2" key="1">
    <citation type="journal article" date="2020" name="Cell">
        <title>Large-Scale Comparative Analyses of Tick Genomes Elucidate Their Genetic Diversity and Vector Capacities.</title>
        <authorList>
            <consortium name="Tick Genome and Microbiome Consortium (TIGMIC)"/>
            <person name="Jia N."/>
            <person name="Wang J."/>
            <person name="Shi W."/>
            <person name="Du L."/>
            <person name="Sun Y."/>
            <person name="Zhan W."/>
            <person name="Jiang J.F."/>
            <person name="Wang Q."/>
            <person name="Zhang B."/>
            <person name="Ji P."/>
            <person name="Bell-Sakyi L."/>
            <person name="Cui X.M."/>
            <person name="Yuan T.T."/>
            <person name="Jiang B.G."/>
            <person name="Yang W.F."/>
            <person name="Lam T.T."/>
            <person name="Chang Q.C."/>
            <person name="Ding S.J."/>
            <person name="Wang X.J."/>
            <person name="Zhu J.G."/>
            <person name="Ruan X.D."/>
            <person name="Zhao L."/>
            <person name="Wei J.T."/>
            <person name="Ye R.Z."/>
            <person name="Que T.C."/>
            <person name="Du C.H."/>
            <person name="Zhou Y.H."/>
            <person name="Cheng J.X."/>
            <person name="Dai P.F."/>
            <person name="Guo W.B."/>
            <person name="Han X.H."/>
            <person name="Huang E.J."/>
            <person name="Li L.F."/>
            <person name="Wei W."/>
            <person name="Gao Y.C."/>
            <person name="Liu J.Z."/>
            <person name="Shao H.Z."/>
            <person name="Wang X."/>
            <person name="Wang C.C."/>
            <person name="Yang T.C."/>
            <person name="Huo Q.B."/>
            <person name="Li W."/>
            <person name="Chen H.Y."/>
            <person name="Chen S.E."/>
            <person name="Zhou L.G."/>
            <person name="Ni X.B."/>
            <person name="Tian J.H."/>
            <person name="Sheng Y."/>
            <person name="Liu T."/>
            <person name="Pan Y.S."/>
            <person name="Xia L.Y."/>
            <person name="Li J."/>
            <person name="Zhao F."/>
            <person name="Cao W.C."/>
        </authorList>
    </citation>
    <scope>NUCLEOTIDE SEQUENCE [LARGE SCALE GENOMIC DNA]</scope>
    <source>
        <strain evidence="1">Iper-2018</strain>
    </source>
</reference>
<comment type="caution">
    <text evidence="1">The sequence shown here is derived from an EMBL/GenBank/DDBJ whole genome shotgun (WGS) entry which is preliminary data.</text>
</comment>
<dbReference type="EMBL" id="JABSTQ010002768">
    <property type="protein sequence ID" value="KAG0443882.1"/>
    <property type="molecule type" value="Genomic_DNA"/>
</dbReference>
<evidence type="ECO:0000313" key="2">
    <source>
        <dbReference type="Proteomes" id="UP000805193"/>
    </source>
</evidence>
<proteinExistence type="predicted"/>
<gene>
    <name evidence="1" type="ORF">HPB47_014423</name>
</gene>
<organism evidence="1 2">
    <name type="scientific">Ixodes persulcatus</name>
    <name type="common">Taiga tick</name>
    <dbReference type="NCBI Taxonomy" id="34615"/>
    <lineage>
        <taxon>Eukaryota</taxon>
        <taxon>Metazoa</taxon>
        <taxon>Ecdysozoa</taxon>
        <taxon>Arthropoda</taxon>
        <taxon>Chelicerata</taxon>
        <taxon>Arachnida</taxon>
        <taxon>Acari</taxon>
        <taxon>Parasitiformes</taxon>
        <taxon>Ixodida</taxon>
        <taxon>Ixodoidea</taxon>
        <taxon>Ixodidae</taxon>
        <taxon>Ixodinae</taxon>
        <taxon>Ixodes</taxon>
    </lineage>
</organism>
<name>A0AC60QW55_IXOPE</name>
<sequence length="193" mass="22047">MEEMFLLTSEPPRRDVHQPDDDVFRAMFRFRREQFSGLLSGLRIPDKITSAQGIAVTSDEALGIALRHLAYHSRRIDLEVLFGRCPSVLSSIAAKVYRHIDETSAILLSDPNAHRWLDVAELEHVPWWITMIMNSSTKEERKNLAISKNGDLNWTVTEREEGFIAQSKTSKYEEITFVPGYVLLSESLKSPQS</sequence>
<evidence type="ECO:0000313" key="1">
    <source>
        <dbReference type="EMBL" id="KAG0443882.1"/>
    </source>
</evidence>